<accession>A0AAE0XEU9</accession>
<evidence type="ECO:0000313" key="6">
    <source>
        <dbReference type="Proteomes" id="UP001270362"/>
    </source>
</evidence>
<evidence type="ECO:0000313" key="5">
    <source>
        <dbReference type="EMBL" id="KAK3692001.1"/>
    </source>
</evidence>
<dbReference type="AlphaFoldDB" id="A0AAE0XEU9"/>
<gene>
    <name evidence="5" type="ORF">B0T22DRAFT_416067</name>
</gene>
<dbReference type="PANTHER" id="PTHR43712:SF5">
    <property type="entry name" value="O-METHYLTRANSFERASE ASQN-RELATED"/>
    <property type="match status" value="1"/>
</dbReference>
<evidence type="ECO:0000256" key="3">
    <source>
        <dbReference type="ARBA" id="ARBA00022691"/>
    </source>
</evidence>
<dbReference type="InterPro" id="IPR036390">
    <property type="entry name" value="WH_DNA-bd_sf"/>
</dbReference>
<name>A0AAE0XEU9_9PEZI</name>
<dbReference type="InterPro" id="IPR036388">
    <property type="entry name" value="WH-like_DNA-bd_sf"/>
</dbReference>
<reference evidence="5" key="2">
    <citation type="submission" date="2023-06" db="EMBL/GenBank/DDBJ databases">
        <authorList>
            <consortium name="Lawrence Berkeley National Laboratory"/>
            <person name="Haridas S."/>
            <person name="Hensen N."/>
            <person name="Bonometti L."/>
            <person name="Westerberg I."/>
            <person name="Brannstrom I.O."/>
            <person name="Guillou S."/>
            <person name="Cros-Aarteil S."/>
            <person name="Calhoun S."/>
            <person name="Kuo A."/>
            <person name="Mondo S."/>
            <person name="Pangilinan J."/>
            <person name="Riley R."/>
            <person name="Labutti K."/>
            <person name="Andreopoulos B."/>
            <person name="Lipzen A."/>
            <person name="Chen C."/>
            <person name="Yanf M."/>
            <person name="Daum C."/>
            <person name="Ng V."/>
            <person name="Clum A."/>
            <person name="Steindorff A."/>
            <person name="Ohm R."/>
            <person name="Martin F."/>
            <person name="Silar P."/>
            <person name="Natvig D."/>
            <person name="Lalanne C."/>
            <person name="Gautier V."/>
            <person name="Ament-Velasquez S.L."/>
            <person name="Kruys A."/>
            <person name="Hutchinson M.I."/>
            <person name="Powell A.J."/>
            <person name="Barry K."/>
            <person name="Miller A.N."/>
            <person name="Grigoriev I.V."/>
            <person name="Debuchy R."/>
            <person name="Gladieux P."/>
            <person name="Thoren M.H."/>
            <person name="Johannesson H."/>
        </authorList>
    </citation>
    <scope>NUCLEOTIDE SEQUENCE</scope>
    <source>
        <strain evidence="5">CBS 314.62</strain>
    </source>
</reference>
<organism evidence="5 6">
    <name type="scientific">Podospora appendiculata</name>
    <dbReference type="NCBI Taxonomy" id="314037"/>
    <lineage>
        <taxon>Eukaryota</taxon>
        <taxon>Fungi</taxon>
        <taxon>Dikarya</taxon>
        <taxon>Ascomycota</taxon>
        <taxon>Pezizomycotina</taxon>
        <taxon>Sordariomycetes</taxon>
        <taxon>Sordariomycetidae</taxon>
        <taxon>Sordariales</taxon>
        <taxon>Podosporaceae</taxon>
        <taxon>Podospora</taxon>
    </lineage>
</organism>
<dbReference type="Proteomes" id="UP001270362">
    <property type="component" value="Unassembled WGS sequence"/>
</dbReference>
<reference evidence="5" key="1">
    <citation type="journal article" date="2023" name="Mol. Phylogenet. Evol.">
        <title>Genome-scale phylogeny and comparative genomics of the fungal order Sordariales.</title>
        <authorList>
            <person name="Hensen N."/>
            <person name="Bonometti L."/>
            <person name="Westerberg I."/>
            <person name="Brannstrom I.O."/>
            <person name="Guillou S."/>
            <person name="Cros-Aarteil S."/>
            <person name="Calhoun S."/>
            <person name="Haridas S."/>
            <person name="Kuo A."/>
            <person name="Mondo S."/>
            <person name="Pangilinan J."/>
            <person name="Riley R."/>
            <person name="LaButti K."/>
            <person name="Andreopoulos B."/>
            <person name="Lipzen A."/>
            <person name="Chen C."/>
            <person name="Yan M."/>
            <person name="Daum C."/>
            <person name="Ng V."/>
            <person name="Clum A."/>
            <person name="Steindorff A."/>
            <person name="Ohm R.A."/>
            <person name="Martin F."/>
            <person name="Silar P."/>
            <person name="Natvig D.O."/>
            <person name="Lalanne C."/>
            <person name="Gautier V."/>
            <person name="Ament-Velasquez S.L."/>
            <person name="Kruys A."/>
            <person name="Hutchinson M.I."/>
            <person name="Powell A.J."/>
            <person name="Barry K."/>
            <person name="Miller A.N."/>
            <person name="Grigoriev I.V."/>
            <person name="Debuchy R."/>
            <person name="Gladieux P."/>
            <person name="Hiltunen Thoren M."/>
            <person name="Johannesson H."/>
        </authorList>
    </citation>
    <scope>NUCLEOTIDE SEQUENCE</scope>
    <source>
        <strain evidence="5">CBS 314.62</strain>
    </source>
</reference>
<dbReference type="PROSITE" id="PS51683">
    <property type="entry name" value="SAM_OMT_II"/>
    <property type="match status" value="1"/>
</dbReference>
<dbReference type="InterPro" id="IPR001077">
    <property type="entry name" value="COMT_C"/>
</dbReference>
<dbReference type="Gene3D" id="1.10.10.10">
    <property type="entry name" value="Winged helix-like DNA-binding domain superfamily/Winged helix DNA-binding domain"/>
    <property type="match status" value="1"/>
</dbReference>
<dbReference type="GO" id="GO:0032259">
    <property type="term" value="P:methylation"/>
    <property type="evidence" value="ECO:0007669"/>
    <property type="project" value="UniProtKB-KW"/>
</dbReference>
<keyword evidence="6" id="KW-1185">Reference proteome</keyword>
<dbReference type="InterPro" id="IPR016461">
    <property type="entry name" value="COMT-like"/>
</dbReference>
<evidence type="ECO:0000256" key="1">
    <source>
        <dbReference type="ARBA" id="ARBA00022603"/>
    </source>
</evidence>
<dbReference type="SUPFAM" id="SSF53335">
    <property type="entry name" value="S-adenosyl-L-methionine-dependent methyltransferases"/>
    <property type="match status" value="1"/>
</dbReference>
<dbReference type="Pfam" id="PF00891">
    <property type="entry name" value="Methyltransf_2"/>
    <property type="match status" value="1"/>
</dbReference>
<dbReference type="SUPFAM" id="SSF46785">
    <property type="entry name" value="Winged helix' DNA-binding domain"/>
    <property type="match status" value="1"/>
</dbReference>
<feature type="domain" description="O-methyltransferase C-terminal" evidence="4">
    <location>
        <begin position="195"/>
        <end position="405"/>
    </location>
</feature>
<keyword evidence="3" id="KW-0949">S-adenosyl-L-methionine</keyword>
<evidence type="ECO:0000256" key="2">
    <source>
        <dbReference type="ARBA" id="ARBA00022679"/>
    </source>
</evidence>
<proteinExistence type="predicted"/>
<evidence type="ECO:0000259" key="4">
    <source>
        <dbReference type="Pfam" id="PF00891"/>
    </source>
</evidence>
<keyword evidence="2" id="KW-0808">Transferase</keyword>
<keyword evidence="1" id="KW-0489">Methyltransferase</keyword>
<sequence>MSATPRTPLSQLADEIASNAAILADYIKANELPQPSFDVDGPLQFIPTDDEKASAARTALIDASRALHTLAVGPKETTRYFCYNELYLLGAMQVLCHFSVPQNVPTEGGIGVSELALKTGLSESLLPRFLRMAAANFYFVEREPGVFAHTAWSKTLAMDENMRACVWFRYAEMLPTVAKFVDMVEAYPNSAEPQDTAFHLAFGDTFFGFKEKHPDNMLRFGQFIKAFSEGDAQDSAESVAHAYAWEKLPQGSLVVDVGGGIGHVSAAVAQAHPHLRFQIQDFGDLADEAASFLKSRGVADRVQFRAHNFFDAQPASEEGGVTVFFLRNIMHNWSDAYCRRILKPIVAAMGPESRLLVCDIILPSIEPDAAYPKAQETFVRAVDLTMQAFMNAKERAYDDWRQLFASVDGRLCITNVVGKPKLKRDGLIETRLVDMDLAN</sequence>
<dbReference type="PANTHER" id="PTHR43712">
    <property type="entry name" value="PUTATIVE (AFU_ORTHOLOGUE AFUA_4G14580)-RELATED"/>
    <property type="match status" value="1"/>
</dbReference>
<protein>
    <submittedName>
        <fullName evidence="5">O-methyltransferase-domain-containing protein</fullName>
    </submittedName>
</protein>
<dbReference type="EMBL" id="JAULSO010000001">
    <property type="protein sequence ID" value="KAK3692001.1"/>
    <property type="molecule type" value="Genomic_DNA"/>
</dbReference>
<dbReference type="GO" id="GO:0008171">
    <property type="term" value="F:O-methyltransferase activity"/>
    <property type="evidence" value="ECO:0007669"/>
    <property type="project" value="InterPro"/>
</dbReference>
<dbReference type="InterPro" id="IPR029063">
    <property type="entry name" value="SAM-dependent_MTases_sf"/>
</dbReference>
<dbReference type="Gene3D" id="3.40.50.150">
    <property type="entry name" value="Vaccinia Virus protein VP39"/>
    <property type="match status" value="1"/>
</dbReference>
<comment type="caution">
    <text evidence="5">The sequence shown here is derived from an EMBL/GenBank/DDBJ whole genome shotgun (WGS) entry which is preliminary data.</text>
</comment>